<protein>
    <submittedName>
        <fullName evidence="1">Uncharacterized protein</fullName>
    </submittedName>
</protein>
<name>A0A2P2QV59_RHIMU</name>
<dbReference type="AlphaFoldDB" id="A0A2P2QV59"/>
<sequence length="37" mass="4229">MAQTHLVSFIHTIICLSNQRAGLRQKGEKRMKTSICQ</sequence>
<accession>A0A2P2QV59</accession>
<dbReference type="EMBL" id="GGEC01090389">
    <property type="protein sequence ID" value="MBX70873.1"/>
    <property type="molecule type" value="Transcribed_RNA"/>
</dbReference>
<evidence type="ECO:0000313" key="1">
    <source>
        <dbReference type="EMBL" id="MBX70873.1"/>
    </source>
</evidence>
<proteinExistence type="predicted"/>
<reference evidence="1" key="1">
    <citation type="submission" date="2018-02" db="EMBL/GenBank/DDBJ databases">
        <title>Rhizophora mucronata_Transcriptome.</title>
        <authorList>
            <person name="Meera S.P."/>
            <person name="Sreeshan A."/>
            <person name="Augustine A."/>
        </authorList>
    </citation>
    <scope>NUCLEOTIDE SEQUENCE</scope>
    <source>
        <tissue evidence="1">Leaf</tissue>
    </source>
</reference>
<organism evidence="1">
    <name type="scientific">Rhizophora mucronata</name>
    <name type="common">Asiatic mangrove</name>
    <dbReference type="NCBI Taxonomy" id="61149"/>
    <lineage>
        <taxon>Eukaryota</taxon>
        <taxon>Viridiplantae</taxon>
        <taxon>Streptophyta</taxon>
        <taxon>Embryophyta</taxon>
        <taxon>Tracheophyta</taxon>
        <taxon>Spermatophyta</taxon>
        <taxon>Magnoliopsida</taxon>
        <taxon>eudicotyledons</taxon>
        <taxon>Gunneridae</taxon>
        <taxon>Pentapetalae</taxon>
        <taxon>rosids</taxon>
        <taxon>fabids</taxon>
        <taxon>Malpighiales</taxon>
        <taxon>Rhizophoraceae</taxon>
        <taxon>Rhizophora</taxon>
    </lineage>
</organism>